<accession>A0ABR0BCX5</accession>
<sequence length="198" mass="22113">MGKKKRLLAMRSASYLTPEPEITQECVAGCCCGHAACAPLKGRALCRQWFFLRWVSSEPVMPSHMLHELGIRLGCRKFGFCAAKSGTGVFEVLLKVALDDDMPLWAAALVPRTLESSAWKNESKAWHLQCCWDAMQWDVSDWTNALREREGKLIFGDMSLRHQLELDVRAAGVVTQLPRTADGVVDLSRADIPCHIGR</sequence>
<evidence type="ECO:0000313" key="2">
    <source>
        <dbReference type="Proteomes" id="UP001287286"/>
    </source>
</evidence>
<dbReference type="Proteomes" id="UP001287286">
    <property type="component" value="Unassembled WGS sequence"/>
</dbReference>
<dbReference type="EMBL" id="JAWRVI010000329">
    <property type="protein sequence ID" value="KAK4067503.1"/>
    <property type="molecule type" value="Genomic_DNA"/>
</dbReference>
<name>A0ABR0BCX5_PURLI</name>
<evidence type="ECO:0000313" key="1">
    <source>
        <dbReference type="EMBL" id="KAK4067503.1"/>
    </source>
</evidence>
<keyword evidence="2" id="KW-1185">Reference proteome</keyword>
<proteinExistence type="predicted"/>
<reference evidence="1 2" key="1">
    <citation type="journal article" date="2024" name="Microbiol. Resour. Announc.">
        <title>Genome annotations for the ascomycete fungi Trichoderma harzianum, Trichoderma aggressivum, and Purpureocillium lilacinum.</title>
        <authorList>
            <person name="Beijen E.P.W."/>
            <person name="Ohm R.A."/>
        </authorList>
    </citation>
    <scope>NUCLEOTIDE SEQUENCE [LARGE SCALE GENOMIC DNA]</scope>
    <source>
        <strain evidence="1 2">CBS 150709</strain>
    </source>
</reference>
<organism evidence="1 2">
    <name type="scientific">Purpureocillium lilacinum</name>
    <name type="common">Paecilomyces lilacinus</name>
    <dbReference type="NCBI Taxonomy" id="33203"/>
    <lineage>
        <taxon>Eukaryota</taxon>
        <taxon>Fungi</taxon>
        <taxon>Dikarya</taxon>
        <taxon>Ascomycota</taxon>
        <taxon>Pezizomycotina</taxon>
        <taxon>Sordariomycetes</taxon>
        <taxon>Hypocreomycetidae</taxon>
        <taxon>Hypocreales</taxon>
        <taxon>Ophiocordycipitaceae</taxon>
        <taxon>Purpureocillium</taxon>
    </lineage>
</organism>
<protein>
    <submittedName>
        <fullName evidence="1">Uncharacterized protein</fullName>
    </submittedName>
</protein>
<comment type="caution">
    <text evidence="1">The sequence shown here is derived from an EMBL/GenBank/DDBJ whole genome shotgun (WGS) entry which is preliminary data.</text>
</comment>
<gene>
    <name evidence="1" type="ORF">Purlil1_13849</name>
</gene>